<dbReference type="Proteomes" id="UP000029846">
    <property type="component" value="Unassembled WGS sequence"/>
</dbReference>
<evidence type="ECO:0000313" key="3">
    <source>
        <dbReference type="Proteomes" id="UP000029846"/>
    </source>
</evidence>
<sequence>MTDETTPFPADEHDLLLSVKELRQIFAEAESEKAQQAGVASSNAEKQRRELIERLKSNEPIDEKMIENFLYRLKQVALKGKEEIMVGRFPNELCTDRGRAINQAEEDWPETLTGRPRQVYELWREHLKPLGYKLKAQIVDWPHGMPGDVGMFVAWEL</sequence>
<evidence type="ECO:0000313" key="4">
    <source>
        <dbReference type="Proteomes" id="UP000182312"/>
    </source>
</evidence>
<dbReference type="EMBL" id="FOJO01000001">
    <property type="protein sequence ID" value="SFA38260.1"/>
    <property type="molecule type" value="Genomic_DNA"/>
</dbReference>
<dbReference type="Proteomes" id="UP000182312">
    <property type="component" value="Unassembled WGS sequence"/>
</dbReference>
<dbReference type="RefSeq" id="WP_036738369.1">
    <property type="nucleotide sequence ID" value="NZ_FOJO01000001.1"/>
</dbReference>
<proteinExistence type="predicted"/>
<gene>
    <name evidence="1" type="ORF">IT41_02055</name>
    <name evidence="2" type="ORF">SAMN04487972_101108</name>
</gene>
<reference evidence="1 3" key="1">
    <citation type="submission" date="2014-09" db="EMBL/GenBank/DDBJ databases">
        <authorList>
            <person name="McGinnis J.M."/>
            <person name="Wolfgang W.J."/>
        </authorList>
    </citation>
    <scope>NUCLEOTIDE SEQUENCE [LARGE SCALE GENOMIC DNA]</scope>
    <source>
        <strain evidence="1 3">JCM 14014</strain>
    </source>
</reference>
<dbReference type="eggNOG" id="COG0517">
    <property type="taxonomic scope" value="Bacteria"/>
</dbReference>
<dbReference type="OrthoDB" id="7871683at2"/>
<dbReference type="EMBL" id="JRKN01000002">
    <property type="protein sequence ID" value="KGJ06446.1"/>
    <property type="molecule type" value="Genomic_DNA"/>
</dbReference>
<reference evidence="1 3" key="2">
    <citation type="submission" date="2014-10" db="EMBL/GenBank/DDBJ databases">
        <title>Paracoccus sanguinis sp. nov., isolated from clinical specimens of New York State patients.</title>
        <authorList>
            <person name="Mingle L.A."/>
            <person name="Cole J.A."/>
            <person name="Lapierre P."/>
            <person name="Musser K.A."/>
        </authorList>
    </citation>
    <scope>NUCLEOTIDE SEQUENCE [LARGE SCALE GENOMIC DNA]</scope>
    <source>
        <strain evidence="1 3">JCM 14014</strain>
    </source>
</reference>
<dbReference type="AlphaFoldDB" id="A0A099F890"/>
<evidence type="ECO:0000313" key="2">
    <source>
        <dbReference type="EMBL" id="SFA38260.1"/>
    </source>
</evidence>
<keyword evidence="3" id="KW-1185">Reference proteome</keyword>
<reference evidence="2 4" key="3">
    <citation type="submission" date="2016-10" db="EMBL/GenBank/DDBJ databases">
        <authorList>
            <person name="de Groot N.N."/>
        </authorList>
    </citation>
    <scope>NUCLEOTIDE SEQUENCE [LARGE SCALE GENOMIC DNA]</scope>
    <source>
        <strain evidence="2 4">CGMCC 1.6117</strain>
    </source>
</reference>
<evidence type="ECO:0000313" key="1">
    <source>
        <dbReference type="EMBL" id="KGJ06446.1"/>
    </source>
</evidence>
<accession>A0A099F890</accession>
<dbReference type="STRING" id="376733.SAMN04487972_101108"/>
<protein>
    <submittedName>
        <fullName evidence="1">Uncharacterized protein</fullName>
    </submittedName>
</protein>
<name>A0A099F890_9RHOB</name>
<organism evidence="1 3">
    <name type="scientific">Paracoccus halophilus</name>
    <dbReference type="NCBI Taxonomy" id="376733"/>
    <lineage>
        <taxon>Bacteria</taxon>
        <taxon>Pseudomonadati</taxon>
        <taxon>Pseudomonadota</taxon>
        <taxon>Alphaproteobacteria</taxon>
        <taxon>Rhodobacterales</taxon>
        <taxon>Paracoccaceae</taxon>
        <taxon>Paracoccus</taxon>
    </lineage>
</organism>